<dbReference type="EMBL" id="NIRI02000010">
    <property type="protein sequence ID" value="KAG5454301.1"/>
    <property type="molecule type" value="Genomic_DNA"/>
</dbReference>
<evidence type="ECO:0000313" key="2">
    <source>
        <dbReference type="Proteomes" id="UP000286415"/>
    </source>
</evidence>
<dbReference type="InParanoid" id="A0A3R7DB16"/>
<accession>A0A3R7DB16</accession>
<feature type="non-terminal residue" evidence="1">
    <location>
        <position position="150"/>
    </location>
</feature>
<protein>
    <submittedName>
        <fullName evidence="1">Uncharacterized protein</fullName>
    </submittedName>
</protein>
<keyword evidence="2" id="KW-1185">Reference proteome</keyword>
<organism evidence="1 2">
    <name type="scientific">Clonorchis sinensis</name>
    <name type="common">Chinese liver fluke</name>
    <dbReference type="NCBI Taxonomy" id="79923"/>
    <lineage>
        <taxon>Eukaryota</taxon>
        <taxon>Metazoa</taxon>
        <taxon>Spiralia</taxon>
        <taxon>Lophotrochozoa</taxon>
        <taxon>Platyhelminthes</taxon>
        <taxon>Trematoda</taxon>
        <taxon>Digenea</taxon>
        <taxon>Opisthorchiida</taxon>
        <taxon>Opisthorchiata</taxon>
        <taxon>Opisthorchiidae</taxon>
        <taxon>Clonorchis</taxon>
    </lineage>
</organism>
<dbReference type="AlphaFoldDB" id="A0A3R7DB16"/>
<evidence type="ECO:0000313" key="1">
    <source>
        <dbReference type="EMBL" id="KAG5454301.1"/>
    </source>
</evidence>
<reference evidence="1 2" key="2">
    <citation type="journal article" date="2021" name="Genomics">
        <title>High-quality reference genome for Clonorchis sinensis.</title>
        <authorList>
            <person name="Young N.D."/>
            <person name="Stroehlein A.J."/>
            <person name="Kinkar L."/>
            <person name="Wang T."/>
            <person name="Sohn W.M."/>
            <person name="Chang B.C.H."/>
            <person name="Kaur P."/>
            <person name="Weisz D."/>
            <person name="Dudchenko O."/>
            <person name="Aiden E.L."/>
            <person name="Korhonen P.K."/>
            <person name="Gasser R.B."/>
        </authorList>
    </citation>
    <scope>NUCLEOTIDE SEQUENCE [LARGE SCALE GENOMIC DNA]</scope>
    <source>
        <strain evidence="1">Cs-k2</strain>
    </source>
</reference>
<gene>
    <name evidence="1" type="ORF">CSKR_113992</name>
</gene>
<comment type="caution">
    <text evidence="1">The sequence shown here is derived from an EMBL/GenBank/DDBJ whole genome shotgun (WGS) entry which is preliminary data.</text>
</comment>
<reference evidence="1 2" key="1">
    <citation type="journal article" date="2018" name="Biotechnol. Adv.">
        <title>Improved genomic resources and new bioinformatic workflow for the carcinogenic parasite Clonorchis sinensis: Biotechnological implications.</title>
        <authorList>
            <person name="Wang D."/>
            <person name="Korhonen P.K."/>
            <person name="Gasser R.B."/>
            <person name="Young N.D."/>
        </authorList>
    </citation>
    <scope>NUCLEOTIDE SEQUENCE [LARGE SCALE GENOMIC DNA]</scope>
    <source>
        <strain evidence="1">Cs-k2</strain>
    </source>
</reference>
<name>A0A3R7DB16_CLOSI</name>
<sequence length="150" mass="17745">MDTMKEIGNIKKHTHLPFTLAFTRGSTESPFYDILQMNVLHTGRLMFQLVQYSRYRKGLRCGVVYLRTPTERLQTIEQGSKTLICILFTKLNIHLLLERVFLTFSGYSLTVTQIQTNARKRLYKFRNRTHFPRDAKRIYEKTYYSHASSV</sequence>
<dbReference type="Proteomes" id="UP000286415">
    <property type="component" value="Unassembled WGS sequence"/>
</dbReference>
<proteinExistence type="predicted"/>